<feature type="compositionally biased region" description="Basic and acidic residues" evidence="12">
    <location>
        <begin position="66"/>
        <end position="75"/>
    </location>
</feature>
<feature type="compositionally biased region" description="Basic and acidic residues" evidence="12">
    <location>
        <begin position="16"/>
        <end position="32"/>
    </location>
</feature>
<gene>
    <name evidence="13" type="primary">UL47</name>
</gene>
<dbReference type="InterPro" id="IPR005029">
    <property type="entry name" value="Herpes_UL47"/>
</dbReference>
<evidence type="ECO:0000256" key="9">
    <source>
        <dbReference type="ARBA" id="ARBA00023163"/>
    </source>
</evidence>
<evidence type="ECO:0000256" key="3">
    <source>
        <dbReference type="ARBA" id="ARBA00005238"/>
    </source>
</evidence>
<dbReference type="GO" id="GO:0003723">
    <property type="term" value="F:RNA binding"/>
    <property type="evidence" value="ECO:0007669"/>
    <property type="project" value="UniProtKB-UniRule"/>
</dbReference>
<name>A0A482F434_9ALPH</name>
<feature type="compositionally biased region" description="Low complexity" evidence="12">
    <location>
        <begin position="49"/>
        <end position="62"/>
    </location>
</feature>
<dbReference type="RefSeq" id="YP_010794877.1">
    <property type="nucleotide sequence ID" value="NC_075562.1"/>
</dbReference>
<evidence type="ECO:0000256" key="2">
    <source>
        <dbReference type="ARBA" id="ARBA00004192"/>
    </source>
</evidence>
<dbReference type="GO" id="GO:0042025">
    <property type="term" value="C:host cell nucleus"/>
    <property type="evidence" value="ECO:0007669"/>
    <property type="project" value="UniProtKB-SubCell"/>
</dbReference>
<comment type="subunit">
    <text evidence="11">Interacts with US3 kinase. Interacts with UL31 and UL34; these interactions seem important for efficient virion nuclear egress. Interacts with UL41/VHS.</text>
</comment>
<evidence type="ECO:0000256" key="10">
    <source>
        <dbReference type="ARBA" id="ARBA00023200"/>
    </source>
</evidence>
<keyword evidence="4 11" id="KW-1048">Host nucleus</keyword>
<evidence type="ECO:0000313" key="14">
    <source>
        <dbReference type="Proteomes" id="UP000326297"/>
    </source>
</evidence>
<dbReference type="EMBL" id="MH509440">
    <property type="protein sequence ID" value="QBN85166.1"/>
    <property type="molecule type" value="Genomic_DNA"/>
</dbReference>
<evidence type="ECO:0000256" key="12">
    <source>
        <dbReference type="SAM" id="MobiDB-lite"/>
    </source>
</evidence>
<evidence type="ECO:0000256" key="8">
    <source>
        <dbReference type="ARBA" id="ARBA00023015"/>
    </source>
</evidence>
<reference evidence="13" key="1">
    <citation type="submission" date="2018-06" db="EMBL/GenBank/DDBJ databases">
        <title>Metagenomic Sequencing for Combined Detection of RNA and DNA Viruses in Respiratory Samples From Pediatric Patients.</title>
        <authorList>
            <person name="van Boheemen S."/>
            <person name="van Rijn-Klink A.L."/>
            <person name="Pappas N."/>
            <person name="Carbo E.C."/>
            <person name="van 't Hof P."/>
            <person name="Vorderman R.H.P."/>
            <person name="Mei H."/>
            <person name="Claas E.C.J."/>
            <person name="Kroes A.C.M."/>
            <person name="de Vries J.J.C."/>
        </authorList>
    </citation>
    <scope>NUCLEOTIDE SEQUENCE [LARGE SCALE GENOMIC DNA]</scope>
</reference>
<evidence type="ECO:0000256" key="1">
    <source>
        <dbReference type="ARBA" id="ARBA00004147"/>
    </source>
</evidence>
<dbReference type="GO" id="GO:0030430">
    <property type="term" value="C:host cell cytoplasm"/>
    <property type="evidence" value="ECO:0007669"/>
    <property type="project" value="UniProtKB-SubCell"/>
</dbReference>
<evidence type="ECO:0000256" key="11">
    <source>
        <dbReference type="RuleBase" id="RU369113"/>
    </source>
</evidence>
<organism evidence="13 14">
    <name type="scientific">Phocid alphaherpesvirus 1</name>
    <dbReference type="NCBI Taxonomy" id="47418"/>
    <lineage>
        <taxon>Viruses</taxon>
        <taxon>Duplodnaviria</taxon>
        <taxon>Heunggongvirae</taxon>
        <taxon>Peploviricota</taxon>
        <taxon>Herviviricetes</taxon>
        <taxon>Herpesvirales</taxon>
        <taxon>Orthoherpesviridae</taxon>
        <taxon>Alphaherpesvirinae</taxon>
        <taxon>Varicellovirus</taxon>
        <taxon>Varicellovirus phocidalpha1</taxon>
    </lineage>
</organism>
<comment type="domain">
    <text evidence="11">The nuclear export signal is CRM1-dependent.</text>
</comment>
<comment type="function">
    <text evidence="11">Tegument protein that can bind to various RNA transcripts. Plays a role in the attenuation of selective viral and cellular mRNA degradation by modulating the activity of host shutoff RNase UL41/VHS. Also plays a role in the primary envelopment of virions in the perinuclear space, probably by interacting with two nuclear egress proteins UL31 and UL34.</text>
</comment>
<proteinExistence type="inferred from homology"/>
<keyword evidence="9 11" id="KW-0804">Transcription</keyword>
<evidence type="ECO:0000256" key="7">
    <source>
        <dbReference type="ARBA" id="ARBA00022921"/>
    </source>
</evidence>
<keyword evidence="6 11" id="KW-0946">Virion</keyword>
<evidence type="ECO:0000313" key="13">
    <source>
        <dbReference type="EMBL" id="QBN85166.1"/>
    </source>
</evidence>
<dbReference type="Pfam" id="PF03362">
    <property type="entry name" value="Herpes_UL47"/>
    <property type="match status" value="1"/>
</dbReference>
<dbReference type="GO" id="GO:0006355">
    <property type="term" value="P:regulation of DNA-templated transcription"/>
    <property type="evidence" value="ECO:0007669"/>
    <property type="project" value="UniProtKB-UniRule"/>
</dbReference>
<evidence type="ECO:0000256" key="6">
    <source>
        <dbReference type="ARBA" id="ARBA00022844"/>
    </source>
</evidence>
<keyword evidence="8 11" id="KW-0805">Transcription regulation</keyword>
<evidence type="ECO:0000256" key="4">
    <source>
        <dbReference type="ARBA" id="ARBA00022562"/>
    </source>
</evidence>
<keyword evidence="7 11" id="KW-0426">Late protein</keyword>
<dbReference type="GO" id="GO:0019033">
    <property type="term" value="C:viral tegument"/>
    <property type="evidence" value="ECO:0007669"/>
    <property type="project" value="UniProtKB-SubCell"/>
</dbReference>
<comment type="subcellular location">
    <subcellularLocation>
        <location evidence="2 11">Host cytoplasm</location>
    </subcellularLocation>
    <subcellularLocation>
        <location evidence="1 11">Host nucleus</location>
    </subcellularLocation>
    <subcellularLocation>
        <location evidence="11">Virion tegument</location>
    </subcellularLocation>
    <text evidence="11">Major tegument protein of the virion. Undergoes nucleocytoplasmic shuttling during infection. Localizes to the major sites of transcription in the infected cell nucleus.</text>
</comment>
<evidence type="ECO:0000256" key="5">
    <source>
        <dbReference type="ARBA" id="ARBA00022580"/>
    </source>
</evidence>
<keyword evidence="11" id="KW-0694">RNA-binding</keyword>
<dbReference type="KEGG" id="vg:80531892"/>
<keyword evidence="14" id="KW-1185">Reference proteome</keyword>
<keyword evidence="10 11" id="KW-1035">Host cytoplasm</keyword>
<feature type="compositionally biased region" description="Acidic residues" evidence="12">
    <location>
        <begin position="91"/>
        <end position="109"/>
    </location>
</feature>
<sequence length="839" mass="96292">MDPRENRIAPMRRPRRSQDRRSHPFSRPEQRGNRLNIQDSDDDNQPSTSSGASGASGFWGFFRNIFNDDDHEPVRPRRPRRDFQPPPNESSSEEDEDELNQQMNEEEERMYEGQFEVGGDSDMEDEDIDQELELESESESEDREHDMENQVYLYERSGSDSDSDVHRNFRSQVERVTEEYEENDSENEELFEGDYLTPLLRYMESGVKEMFPKIMEKAAIEVYKDRFRTGTRGDNKKYILPKRLTRLLKNGVNDIEFTGSFDEEEENPNFNMEEWRNVTPTTFVVNPSWDMFVSEYANEMHIINPEDVQFDESECIHRLRIPTILKSVITPEQFLEKLDYILVALRKISDDDALADQASWKNIQSLHGFEQSSWFQTDPEYSRGGMYTTEAPGVRSIWRRALRQGLALQLKMCIYSFSRSKNTYNLFHYSAVNFLLDAAIRSCINCHVFTRVLFNDYKRLQGHEAPIGSLAWLYERALIQPIPSQCAKLFTLSSFFGPAENPKSVIYRNYFGALCYWSNLRLSLGDPVNVNTKYATFHLQTAEIYLFSRATSKNPIFTNEEIQCIEAIFSLGTVMLEAAINWLYLATAHILSDKPKSVIFKRLRSTLFTSNLPLGSRQLSDSEYFILRKPEVVVARDTTALGQAITLGYSATRSALTMLMKDYAILSGLEDREKTIKCVYLGVTAIIQRLAGHLNLLLLNLSGAAIYGGQRVLIHESTLPRYILLMDILSPLINQTTLVDFWKMRDEVCEMIGLVPMPGQPTQGKKVVIDLALPSDDLNDLAPNTSIDSVNPIGINMVDLAKSIRQHHQTIIGEDHDKLGEQALQRMRGGAPKKSGRRL</sequence>
<dbReference type="GeneID" id="80531892"/>
<comment type="similarity">
    <text evidence="3 11">Belongs to the alphaherpesvirinae HHV-1 UL47 family.</text>
</comment>
<feature type="region of interest" description="Disordered" evidence="12">
    <location>
        <begin position="1"/>
        <end position="123"/>
    </location>
</feature>
<protein>
    <recommendedName>
        <fullName evidence="11">Tegument protein UL47</fullName>
    </recommendedName>
</protein>
<keyword evidence="5 11" id="KW-0920">Virion tegument</keyword>
<accession>A0A482F434</accession>
<dbReference type="Proteomes" id="UP000326297">
    <property type="component" value="Segment"/>
</dbReference>